<feature type="domain" description="Photolyase/cryptochrome alpha/beta" evidence="9">
    <location>
        <begin position="5"/>
        <end position="168"/>
    </location>
</feature>
<gene>
    <name evidence="10" type="ORF">EXIGLDRAFT_646745</name>
</gene>
<dbReference type="GO" id="GO:0003904">
    <property type="term" value="F:deoxyribodipyrimidine photo-lyase activity"/>
    <property type="evidence" value="ECO:0007669"/>
    <property type="project" value="TreeGrafter"/>
</dbReference>
<evidence type="ECO:0000313" key="11">
    <source>
        <dbReference type="Proteomes" id="UP000077266"/>
    </source>
</evidence>
<dbReference type="InterPro" id="IPR014133">
    <property type="entry name" value="Cry_DASH"/>
</dbReference>
<comment type="function">
    <text evidence="7">May have a photoreceptor function.</text>
</comment>
<comment type="cofactor">
    <cofactor evidence="7">
        <name>(6R)-5,10-methylene-5,6,7,8-tetrahydrofolate</name>
        <dbReference type="ChEBI" id="CHEBI:15636"/>
    </cofactor>
    <text evidence="7">Binds 1 5,10-methenyltetrahydrofolate (MTHF) per subunit.</text>
</comment>
<dbReference type="NCBIfam" id="TIGR02765">
    <property type="entry name" value="crypto_DASH"/>
    <property type="match status" value="1"/>
</dbReference>
<dbReference type="SUPFAM" id="SSF52425">
    <property type="entry name" value="Cryptochrome/photolyase, N-terminal domain"/>
    <property type="match status" value="1"/>
</dbReference>
<evidence type="ECO:0000256" key="2">
    <source>
        <dbReference type="ARBA" id="ARBA00022630"/>
    </source>
</evidence>
<feature type="binding site" evidence="5">
    <location>
        <begin position="429"/>
        <end position="431"/>
    </location>
    <ligand>
        <name>FAD</name>
        <dbReference type="ChEBI" id="CHEBI:57692"/>
    </ligand>
</feature>
<evidence type="ECO:0000256" key="1">
    <source>
        <dbReference type="ARBA" id="ARBA00005862"/>
    </source>
</evidence>
<feature type="region of interest" description="Disordered" evidence="8">
    <location>
        <begin position="518"/>
        <end position="566"/>
    </location>
</feature>
<dbReference type="EMBL" id="KV426000">
    <property type="protein sequence ID" value="KZV92850.1"/>
    <property type="molecule type" value="Genomic_DNA"/>
</dbReference>
<comment type="cofactor">
    <cofactor evidence="5 7">
        <name>FAD</name>
        <dbReference type="ChEBI" id="CHEBI:57692"/>
    </cofactor>
    <text evidence="5 7">Binds 1 FAD per subunit.</text>
</comment>
<keyword evidence="2 5" id="KW-0285">Flavoprotein</keyword>
<keyword evidence="11" id="KW-1185">Reference proteome</keyword>
<dbReference type="Proteomes" id="UP000077266">
    <property type="component" value="Unassembled WGS sequence"/>
</dbReference>
<dbReference type="Pfam" id="PF03441">
    <property type="entry name" value="FAD_binding_7"/>
    <property type="match status" value="1"/>
</dbReference>
<evidence type="ECO:0000256" key="6">
    <source>
        <dbReference type="PIRSR" id="PIRSR602081-2"/>
    </source>
</evidence>
<dbReference type="SUPFAM" id="SSF48173">
    <property type="entry name" value="Cryptochrome/photolyase FAD-binding domain"/>
    <property type="match status" value="1"/>
</dbReference>
<dbReference type="PROSITE" id="PS51645">
    <property type="entry name" value="PHR_CRY_ALPHA_BETA"/>
    <property type="match status" value="1"/>
</dbReference>
<sequence>MPPRTIRIALFRNDLRLADNPMLHAAVNGADELVPLYCFDPRQLDLTPLNGRLELGKVDPARTWHYKFPRNQNMKAKFLVESVLDLQKDLRGIRSDLLVRFGAPDVVVSKLVKHLRTGQGAQDANVELFCQREQTYEETKVEEALRKTVHLTLTDGGSTLVHPEDAPFKPSYCPAVFTSFRKKVEGLRPMVRDLLPTPSSLPPLPSNAKDFLKSQDDPSLLESLADLKASSDERSTIPYAGGSSSALERLNHYCTPSGPLFTYKKTRNALSGRDGSSHFSPFLSVGALSARQIFWAVRAAEDKRDPPGGNEDSYWLIFELLWRDYWKFLARGPMDDDRMFALYGMQSAPGKKHEREKGKVHEWKQDEEMFENWKSGTTGVPFVDANMRELVTTGYMSNRGRQNVANFLTGQMCMDWRMGAEWFESCLVDHDVCSNYGNWTYVAGVGTDPRAGRNFNIMKQANDYDADGDYVKLWLPELKDVPREHVHHPWTWAEAGEKLGNYPSEPILHRQEWEKFLKNTKGGGGERTRGGGRGRGGRGRGRGRRGRGGRVGGTKNPRELNEQMQE</sequence>
<evidence type="ECO:0000256" key="3">
    <source>
        <dbReference type="ARBA" id="ARBA00022827"/>
    </source>
</evidence>
<dbReference type="GO" id="GO:0000719">
    <property type="term" value="P:photoreactive repair"/>
    <property type="evidence" value="ECO:0007669"/>
    <property type="project" value="TreeGrafter"/>
</dbReference>
<keyword evidence="3 5" id="KW-0274">FAD</keyword>
<dbReference type="InParanoid" id="A0A165I3N7"/>
<evidence type="ECO:0000256" key="7">
    <source>
        <dbReference type="RuleBase" id="RU367151"/>
    </source>
</evidence>
<dbReference type="Gene3D" id="3.40.50.620">
    <property type="entry name" value="HUPs"/>
    <property type="match status" value="1"/>
</dbReference>
<proteinExistence type="inferred from homology"/>
<keyword evidence="4 7" id="KW-0157">Chromophore</keyword>
<feature type="binding site" evidence="5">
    <location>
        <begin position="276"/>
        <end position="280"/>
    </location>
    <ligand>
        <name>FAD</name>
        <dbReference type="ChEBI" id="CHEBI:57692"/>
    </ligand>
</feature>
<feature type="site" description="Electron transfer via tryptophanyl radical" evidence="6">
    <location>
        <position position="439"/>
    </location>
</feature>
<dbReference type="PRINTS" id="PR00147">
    <property type="entry name" value="DNAPHOTLYASE"/>
</dbReference>
<dbReference type="InterPro" id="IPR006050">
    <property type="entry name" value="DNA_photolyase_N"/>
</dbReference>
<organism evidence="10 11">
    <name type="scientific">Exidia glandulosa HHB12029</name>
    <dbReference type="NCBI Taxonomy" id="1314781"/>
    <lineage>
        <taxon>Eukaryota</taxon>
        <taxon>Fungi</taxon>
        <taxon>Dikarya</taxon>
        <taxon>Basidiomycota</taxon>
        <taxon>Agaricomycotina</taxon>
        <taxon>Agaricomycetes</taxon>
        <taxon>Auriculariales</taxon>
        <taxon>Exidiaceae</taxon>
        <taxon>Exidia</taxon>
    </lineage>
</organism>
<evidence type="ECO:0000256" key="4">
    <source>
        <dbReference type="ARBA" id="ARBA00022991"/>
    </source>
</evidence>
<dbReference type="STRING" id="1314781.A0A165I3N7"/>
<feature type="binding site" evidence="5">
    <location>
        <position position="263"/>
    </location>
    <ligand>
        <name>FAD</name>
        <dbReference type="ChEBI" id="CHEBI:57692"/>
    </ligand>
</feature>
<dbReference type="Gene3D" id="1.10.579.10">
    <property type="entry name" value="DNA Cyclobutane Dipyrimidine Photolyase, subunit A, domain 3"/>
    <property type="match status" value="1"/>
</dbReference>
<dbReference type="OrthoDB" id="435881at2759"/>
<dbReference type="InterPro" id="IPR036134">
    <property type="entry name" value="Crypto/Photolyase_FAD-like_sf"/>
</dbReference>
<feature type="site" description="Electron transfer via tryptophanyl radical" evidence="6">
    <location>
        <position position="416"/>
    </location>
</feature>
<dbReference type="InterPro" id="IPR002081">
    <property type="entry name" value="Cryptochrome/DNA_photolyase_1"/>
</dbReference>
<evidence type="ECO:0000256" key="5">
    <source>
        <dbReference type="PIRSR" id="PIRSR602081-1"/>
    </source>
</evidence>
<dbReference type="Pfam" id="PF00875">
    <property type="entry name" value="DNA_photolyase"/>
    <property type="match status" value="1"/>
</dbReference>
<dbReference type="AlphaFoldDB" id="A0A165I3N7"/>
<evidence type="ECO:0000256" key="8">
    <source>
        <dbReference type="SAM" id="MobiDB-lite"/>
    </source>
</evidence>
<dbReference type="GO" id="GO:0071949">
    <property type="term" value="F:FAD binding"/>
    <property type="evidence" value="ECO:0007669"/>
    <property type="project" value="TreeGrafter"/>
</dbReference>
<evidence type="ECO:0000259" key="9">
    <source>
        <dbReference type="PROSITE" id="PS51645"/>
    </source>
</evidence>
<protein>
    <recommendedName>
        <fullName evidence="7">Cryptochrome DASH</fullName>
    </recommendedName>
</protein>
<evidence type="ECO:0000313" key="10">
    <source>
        <dbReference type="EMBL" id="KZV92850.1"/>
    </source>
</evidence>
<dbReference type="InterPro" id="IPR005101">
    <property type="entry name" value="Cryptochr/Photolyase_FAD-bd"/>
</dbReference>
<dbReference type="Gene3D" id="1.25.40.80">
    <property type="match status" value="1"/>
</dbReference>
<name>A0A165I3N7_EXIGL</name>
<dbReference type="InterPro" id="IPR014729">
    <property type="entry name" value="Rossmann-like_a/b/a_fold"/>
</dbReference>
<accession>A0A165I3N7</accession>
<dbReference type="GO" id="GO:0003684">
    <property type="term" value="F:damaged DNA binding"/>
    <property type="evidence" value="ECO:0007669"/>
    <property type="project" value="TreeGrafter"/>
</dbReference>
<reference evidence="10 11" key="1">
    <citation type="journal article" date="2016" name="Mol. Biol. Evol.">
        <title>Comparative Genomics of Early-Diverging Mushroom-Forming Fungi Provides Insights into the Origins of Lignocellulose Decay Capabilities.</title>
        <authorList>
            <person name="Nagy L.G."/>
            <person name="Riley R."/>
            <person name="Tritt A."/>
            <person name="Adam C."/>
            <person name="Daum C."/>
            <person name="Floudas D."/>
            <person name="Sun H."/>
            <person name="Yadav J.S."/>
            <person name="Pangilinan J."/>
            <person name="Larsson K.H."/>
            <person name="Matsuura K."/>
            <person name="Barry K."/>
            <person name="Labutti K."/>
            <person name="Kuo R."/>
            <person name="Ohm R.A."/>
            <person name="Bhattacharya S.S."/>
            <person name="Shirouzu T."/>
            <person name="Yoshinaga Y."/>
            <person name="Martin F.M."/>
            <person name="Grigoriev I.V."/>
            <person name="Hibbett D.S."/>
        </authorList>
    </citation>
    <scope>NUCLEOTIDE SEQUENCE [LARGE SCALE GENOMIC DNA]</scope>
    <source>
        <strain evidence="10 11">HHB12029</strain>
    </source>
</reference>
<dbReference type="PANTHER" id="PTHR11455">
    <property type="entry name" value="CRYPTOCHROME"/>
    <property type="match status" value="1"/>
</dbReference>
<comment type="similarity">
    <text evidence="1 7">Belongs to the DNA photolyase class-1 family.</text>
</comment>
<feature type="compositionally biased region" description="Basic and acidic residues" evidence="8">
    <location>
        <begin position="556"/>
        <end position="566"/>
    </location>
</feature>
<feature type="site" description="Electron transfer via tryptophanyl radical" evidence="6">
    <location>
        <position position="363"/>
    </location>
</feature>
<dbReference type="InterPro" id="IPR036155">
    <property type="entry name" value="Crypto/Photolyase_N_sf"/>
</dbReference>
<feature type="compositionally biased region" description="Basic residues" evidence="8">
    <location>
        <begin position="530"/>
        <end position="548"/>
    </location>
</feature>
<dbReference type="PANTHER" id="PTHR11455:SF22">
    <property type="entry name" value="CRYPTOCHROME DASH"/>
    <property type="match status" value="1"/>
</dbReference>